<dbReference type="InterPro" id="IPR028082">
    <property type="entry name" value="Peripla_BP_I"/>
</dbReference>
<keyword evidence="2" id="KW-0813">Transport</keyword>
<dbReference type="RefSeq" id="WP_104432451.1">
    <property type="nucleotide sequence ID" value="NZ_PTJD01000005.1"/>
</dbReference>
<dbReference type="PROSITE" id="PS51257">
    <property type="entry name" value="PROKAR_LIPOPROTEIN"/>
    <property type="match status" value="1"/>
</dbReference>
<dbReference type="PRINTS" id="PR00337">
    <property type="entry name" value="LEUILEVALBP"/>
</dbReference>
<protein>
    <submittedName>
        <fullName evidence="8">Branched-chain amino acid transport system substrate-binding protein</fullName>
    </submittedName>
</protein>
<accession>A0A2S6IPE6</accession>
<dbReference type="AlphaFoldDB" id="A0A2S6IPE6"/>
<evidence type="ECO:0000256" key="2">
    <source>
        <dbReference type="ARBA" id="ARBA00022448"/>
    </source>
</evidence>
<dbReference type="Gene3D" id="3.40.50.2300">
    <property type="match status" value="2"/>
</dbReference>
<proteinExistence type="inferred from homology"/>
<evidence type="ECO:0000256" key="6">
    <source>
        <dbReference type="SAM" id="SignalP"/>
    </source>
</evidence>
<evidence type="ECO:0000313" key="8">
    <source>
        <dbReference type="EMBL" id="PPK96078.1"/>
    </source>
</evidence>
<sequence>MRPTLKFLSPVAAAALLLTACGGTTGGDTETPAPGSSETSATGEGGGGSCDGVKIGFFGALTGDYANLGQNIRNGVELALNEHNAANAECQVELADFDSAGAPDQAPGLATKAIGDDKVLGIVGPAFSGESKVANPLFAEAGLVHITPSATNPALAENGWETFFRVLGNDATQGPGAAKYIKDVLGAKKVVVIDDASEYGKGLADIVREDLGDLVVENDTIQAKQTDFSATVSKVRAAGADAVFFGGYYPEAGLMVKQLRDAGIEATFVTDDGAKDEGLIVAGGEAANGTIITCPCLPPEEAGGTFAQDYEKEFGAPPATYSAEGYDAAKVLLDGIAEGKTEREALLSYVEDYNKDGVTKKLQFDERGEPSEVSVWAYKVENGQIVPDQEINVAS</sequence>
<comment type="similarity">
    <text evidence="1">Belongs to the leucine-binding protein family.</text>
</comment>
<dbReference type="Pfam" id="PF13458">
    <property type="entry name" value="Peripla_BP_6"/>
    <property type="match status" value="1"/>
</dbReference>
<gene>
    <name evidence="8" type="ORF">CLV92_105180</name>
</gene>
<dbReference type="EMBL" id="PTJD01000005">
    <property type="protein sequence ID" value="PPK96078.1"/>
    <property type="molecule type" value="Genomic_DNA"/>
</dbReference>
<name>A0A2S6IPE6_9ACTN</name>
<dbReference type="InterPro" id="IPR000709">
    <property type="entry name" value="Leu_Ile_Val-bd"/>
</dbReference>
<feature type="signal peptide" evidence="6">
    <location>
        <begin position="1"/>
        <end position="26"/>
    </location>
</feature>
<feature type="compositionally biased region" description="Low complexity" evidence="5">
    <location>
        <begin position="25"/>
        <end position="42"/>
    </location>
</feature>
<keyword evidence="4" id="KW-0029">Amino-acid transport</keyword>
<organism evidence="8 9">
    <name type="scientific">Kineococcus xinjiangensis</name>
    <dbReference type="NCBI Taxonomy" id="512762"/>
    <lineage>
        <taxon>Bacteria</taxon>
        <taxon>Bacillati</taxon>
        <taxon>Actinomycetota</taxon>
        <taxon>Actinomycetes</taxon>
        <taxon>Kineosporiales</taxon>
        <taxon>Kineosporiaceae</taxon>
        <taxon>Kineococcus</taxon>
    </lineage>
</organism>
<reference evidence="8 9" key="1">
    <citation type="submission" date="2018-02" db="EMBL/GenBank/DDBJ databases">
        <title>Genomic Encyclopedia of Archaeal and Bacterial Type Strains, Phase II (KMG-II): from individual species to whole genera.</title>
        <authorList>
            <person name="Goeker M."/>
        </authorList>
    </citation>
    <scope>NUCLEOTIDE SEQUENCE [LARGE SCALE GENOMIC DNA]</scope>
    <source>
        <strain evidence="8 9">DSM 22857</strain>
    </source>
</reference>
<feature type="domain" description="Leucine-binding protein" evidence="7">
    <location>
        <begin position="53"/>
        <end position="383"/>
    </location>
</feature>
<keyword evidence="3 6" id="KW-0732">Signal</keyword>
<dbReference type="PANTHER" id="PTHR47151">
    <property type="entry name" value="LEU/ILE/VAL-BINDING ABC TRANSPORTER SUBUNIT"/>
    <property type="match status" value="1"/>
</dbReference>
<evidence type="ECO:0000259" key="7">
    <source>
        <dbReference type="Pfam" id="PF13458"/>
    </source>
</evidence>
<evidence type="ECO:0000256" key="1">
    <source>
        <dbReference type="ARBA" id="ARBA00010062"/>
    </source>
</evidence>
<dbReference type="SUPFAM" id="SSF53822">
    <property type="entry name" value="Periplasmic binding protein-like I"/>
    <property type="match status" value="1"/>
</dbReference>
<evidence type="ECO:0000256" key="4">
    <source>
        <dbReference type="ARBA" id="ARBA00022970"/>
    </source>
</evidence>
<evidence type="ECO:0000256" key="5">
    <source>
        <dbReference type="SAM" id="MobiDB-lite"/>
    </source>
</evidence>
<comment type="caution">
    <text evidence="8">The sequence shown here is derived from an EMBL/GenBank/DDBJ whole genome shotgun (WGS) entry which is preliminary data.</text>
</comment>
<dbReference type="GO" id="GO:0006865">
    <property type="term" value="P:amino acid transport"/>
    <property type="evidence" value="ECO:0007669"/>
    <property type="project" value="UniProtKB-KW"/>
</dbReference>
<evidence type="ECO:0000313" key="9">
    <source>
        <dbReference type="Proteomes" id="UP000239485"/>
    </source>
</evidence>
<dbReference type="InterPro" id="IPR028081">
    <property type="entry name" value="Leu-bd"/>
</dbReference>
<keyword evidence="9" id="KW-1185">Reference proteome</keyword>
<feature type="chain" id="PRO_5039172081" evidence="6">
    <location>
        <begin position="27"/>
        <end position="395"/>
    </location>
</feature>
<evidence type="ECO:0000256" key="3">
    <source>
        <dbReference type="ARBA" id="ARBA00022729"/>
    </source>
</evidence>
<feature type="region of interest" description="Disordered" evidence="5">
    <location>
        <begin position="25"/>
        <end position="46"/>
    </location>
</feature>
<dbReference type="PANTHER" id="PTHR47151:SF2">
    <property type="entry name" value="AMINO ACID BINDING PROTEIN"/>
    <property type="match status" value="1"/>
</dbReference>
<dbReference type="CDD" id="cd06342">
    <property type="entry name" value="PBP1_ABC_LIVBP-like"/>
    <property type="match status" value="1"/>
</dbReference>
<dbReference type="Proteomes" id="UP000239485">
    <property type="component" value="Unassembled WGS sequence"/>
</dbReference>
<dbReference type="OrthoDB" id="9772589at2"/>